<proteinExistence type="predicted"/>
<reference evidence="1 2" key="1">
    <citation type="submission" date="2017-09" db="EMBL/GenBank/DDBJ databases">
        <title>Depth-based differentiation of microbial function through sediment-hosted aquifers and enrichment of novel symbionts in the deep terrestrial subsurface.</title>
        <authorList>
            <person name="Probst A.J."/>
            <person name="Ladd B."/>
            <person name="Jarett J.K."/>
            <person name="Geller-Mcgrath D.E."/>
            <person name="Sieber C.M."/>
            <person name="Emerson J.B."/>
            <person name="Anantharaman K."/>
            <person name="Thomas B.C."/>
            <person name="Malmstrom R."/>
            <person name="Stieglmeier M."/>
            <person name="Klingl A."/>
            <person name="Woyke T."/>
            <person name="Ryan C.M."/>
            <person name="Banfield J.F."/>
        </authorList>
    </citation>
    <scope>NUCLEOTIDE SEQUENCE [LARGE SCALE GENOMIC DNA]</scope>
    <source>
        <strain evidence="1">CG22_combo_CG10-13_8_21_14_all_43_12</strain>
    </source>
</reference>
<dbReference type="Proteomes" id="UP000231136">
    <property type="component" value="Unassembled WGS sequence"/>
</dbReference>
<sequence length="93" mass="10169">MLAPARDDILAVSRDDQTIGQKQICRLVNQGVAAINTSQNFQTTGGFAVDLDGVLQAMNSLDIVTAVMEMKGKGATIFADKRDAHRTCRNRRF</sequence>
<dbReference type="EMBL" id="PCTR01000030">
    <property type="protein sequence ID" value="PIP86102.1"/>
    <property type="molecule type" value="Genomic_DNA"/>
</dbReference>
<comment type="caution">
    <text evidence="1">The sequence shown here is derived from an EMBL/GenBank/DDBJ whole genome shotgun (WGS) entry which is preliminary data.</text>
</comment>
<name>A0A2H0DVC8_9BACT</name>
<organism evidence="1 2">
    <name type="scientific">Candidatus Collierbacteria bacterium CG22_combo_CG10-13_8_21_14_all_43_12</name>
    <dbReference type="NCBI Taxonomy" id="1974537"/>
    <lineage>
        <taxon>Bacteria</taxon>
        <taxon>Candidatus Collieribacteriota</taxon>
    </lineage>
</organism>
<dbReference type="AlphaFoldDB" id="A0A2H0DVC8"/>
<evidence type="ECO:0000313" key="1">
    <source>
        <dbReference type="EMBL" id="PIP86102.1"/>
    </source>
</evidence>
<evidence type="ECO:0000313" key="2">
    <source>
        <dbReference type="Proteomes" id="UP000231136"/>
    </source>
</evidence>
<accession>A0A2H0DVC8</accession>
<gene>
    <name evidence="1" type="ORF">COW83_00750</name>
</gene>
<protein>
    <submittedName>
        <fullName evidence="1">Uncharacterized protein</fullName>
    </submittedName>
</protein>